<dbReference type="Proteomes" id="UP001372338">
    <property type="component" value="Unassembled WGS sequence"/>
</dbReference>
<dbReference type="AlphaFoldDB" id="A0AAN9ID17"/>
<proteinExistence type="predicted"/>
<accession>A0AAN9ID17</accession>
<feature type="transmembrane region" description="Helical" evidence="1">
    <location>
        <begin position="32"/>
        <end position="52"/>
    </location>
</feature>
<reference evidence="2 3" key="1">
    <citation type="submission" date="2024-01" db="EMBL/GenBank/DDBJ databases">
        <title>The genomes of 5 underutilized Papilionoideae crops provide insights into root nodulation and disease resistanc.</title>
        <authorList>
            <person name="Yuan L."/>
        </authorList>
    </citation>
    <scope>NUCLEOTIDE SEQUENCE [LARGE SCALE GENOMIC DNA]</scope>
    <source>
        <strain evidence="2">ZHUSHIDOU_FW_LH</strain>
        <tissue evidence="2">Leaf</tissue>
    </source>
</reference>
<name>A0AAN9ID17_CROPI</name>
<evidence type="ECO:0000256" key="1">
    <source>
        <dbReference type="SAM" id="Phobius"/>
    </source>
</evidence>
<keyword evidence="1" id="KW-1133">Transmembrane helix</keyword>
<dbReference type="EMBL" id="JAYWIO010000004">
    <property type="protein sequence ID" value="KAK7268361.1"/>
    <property type="molecule type" value="Genomic_DNA"/>
</dbReference>
<keyword evidence="1" id="KW-0812">Transmembrane</keyword>
<gene>
    <name evidence="2" type="ORF">RIF29_21059</name>
</gene>
<keyword evidence="1" id="KW-0472">Membrane</keyword>
<evidence type="ECO:0000313" key="2">
    <source>
        <dbReference type="EMBL" id="KAK7268361.1"/>
    </source>
</evidence>
<comment type="caution">
    <text evidence="2">The sequence shown here is derived from an EMBL/GenBank/DDBJ whole genome shotgun (WGS) entry which is preliminary data.</text>
</comment>
<evidence type="ECO:0000313" key="3">
    <source>
        <dbReference type="Proteomes" id="UP001372338"/>
    </source>
</evidence>
<keyword evidence="3" id="KW-1185">Reference proteome</keyword>
<organism evidence="2 3">
    <name type="scientific">Crotalaria pallida</name>
    <name type="common">Smooth rattlebox</name>
    <name type="synonym">Crotalaria striata</name>
    <dbReference type="NCBI Taxonomy" id="3830"/>
    <lineage>
        <taxon>Eukaryota</taxon>
        <taxon>Viridiplantae</taxon>
        <taxon>Streptophyta</taxon>
        <taxon>Embryophyta</taxon>
        <taxon>Tracheophyta</taxon>
        <taxon>Spermatophyta</taxon>
        <taxon>Magnoliopsida</taxon>
        <taxon>eudicotyledons</taxon>
        <taxon>Gunneridae</taxon>
        <taxon>Pentapetalae</taxon>
        <taxon>rosids</taxon>
        <taxon>fabids</taxon>
        <taxon>Fabales</taxon>
        <taxon>Fabaceae</taxon>
        <taxon>Papilionoideae</taxon>
        <taxon>50 kb inversion clade</taxon>
        <taxon>genistoids sensu lato</taxon>
        <taxon>core genistoids</taxon>
        <taxon>Crotalarieae</taxon>
        <taxon>Crotalaria</taxon>
    </lineage>
</organism>
<sequence length="107" mass="11876">MFPCYSFPKGTLFGGKTFLHHFILFHISKAKIYRLVYCSISAMYVAICMLSISGKFSLVSFALQIEPAPNKPKQRIPVNLPSSLVITTLHSVNNTGVQANESQRILG</sequence>
<protein>
    <submittedName>
        <fullName evidence="2">Uncharacterized protein</fullName>
    </submittedName>
</protein>